<name>A0A5B7H7V3_PORTR</name>
<organism evidence="1 2">
    <name type="scientific">Portunus trituberculatus</name>
    <name type="common">Swimming crab</name>
    <name type="synonym">Neptunus trituberculatus</name>
    <dbReference type="NCBI Taxonomy" id="210409"/>
    <lineage>
        <taxon>Eukaryota</taxon>
        <taxon>Metazoa</taxon>
        <taxon>Ecdysozoa</taxon>
        <taxon>Arthropoda</taxon>
        <taxon>Crustacea</taxon>
        <taxon>Multicrustacea</taxon>
        <taxon>Malacostraca</taxon>
        <taxon>Eumalacostraca</taxon>
        <taxon>Eucarida</taxon>
        <taxon>Decapoda</taxon>
        <taxon>Pleocyemata</taxon>
        <taxon>Brachyura</taxon>
        <taxon>Eubrachyura</taxon>
        <taxon>Portunoidea</taxon>
        <taxon>Portunidae</taxon>
        <taxon>Portuninae</taxon>
        <taxon>Portunus</taxon>
    </lineage>
</organism>
<gene>
    <name evidence="1" type="ORF">E2C01_059891</name>
</gene>
<comment type="caution">
    <text evidence="1">The sequence shown here is derived from an EMBL/GenBank/DDBJ whole genome shotgun (WGS) entry which is preliminary data.</text>
</comment>
<accession>A0A5B7H7V3</accession>
<protein>
    <submittedName>
        <fullName evidence="1">Uncharacterized protein</fullName>
    </submittedName>
</protein>
<dbReference type="Proteomes" id="UP000324222">
    <property type="component" value="Unassembled WGS sequence"/>
</dbReference>
<proteinExistence type="predicted"/>
<evidence type="ECO:0000313" key="1">
    <source>
        <dbReference type="EMBL" id="MPC65755.1"/>
    </source>
</evidence>
<sequence>MLENTQFGNEESVVDTSCYDLPFGMERIRKWGWTKFVPVLPTFAGWEAITRRYTVSPSTCTKLLIASTMHSTPVLLNSLRYVNPALYLAALRVSSIATCNLGGKVQVGAKPGIETQAGYLLVEPQTRTGKACVSECTRGRRNGPLQRTVAVVWQPR</sequence>
<dbReference type="OrthoDB" id="1641903at2759"/>
<evidence type="ECO:0000313" key="2">
    <source>
        <dbReference type="Proteomes" id="UP000324222"/>
    </source>
</evidence>
<dbReference type="EMBL" id="VSRR010023777">
    <property type="protein sequence ID" value="MPC65755.1"/>
    <property type="molecule type" value="Genomic_DNA"/>
</dbReference>
<reference evidence="1 2" key="1">
    <citation type="submission" date="2019-05" db="EMBL/GenBank/DDBJ databases">
        <title>Another draft genome of Portunus trituberculatus and its Hox gene families provides insights of decapod evolution.</title>
        <authorList>
            <person name="Jeong J.-H."/>
            <person name="Song I."/>
            <person name="Kim S."/>
            <person name="Choi T."/>
            <person name="Kim D."/>
            <person name="Ryu S."/>
            <person name="Kim W."/>
        </authorList>
    </citation>
    <scope>NUCLEOTIDE SEQUENCE [LARGE SCALE GENOMIC DNA]</scope>
    <source>
        <tissue evidence="1">Muscle</tissue>
    </source>
</reference>
<dbReference type="AlphaFoldDB" id="A0A5B7H7V3"/>
<keyword evidence="2" id="KW-1185">Reference proteome</keyword>